<dbReference type="PROSITE" id="PS51257">
    <property type="entry name" value="PROKAR_LIPOPROTEIN"/>
    <property type="match status" value="1"/>
</dbReference>
<protein>
    <submittedName>
        <fullName evidence="1">Uncharacterized protein</fullName>
    </submittedName>
</protein>
<accession>A0A0E9RK21</accession>
<reference evidence="1" key="1">
    <citation type="submission" date="2014-11" db="EMBL/GenBank/DDBJ databases">
        <authorList>
            <person name="Amaro Gonzalez C."/>
        </authorList>
    </citation>
    <scope>NUCLEOTIDE SEQUENCE</scope>
</reference>
<reference evidence="1" key="2">
    <citation type="journal article" date="2015" name="Fish Shellfish Immunol.">
        <title>Early steps in the European eel (Anguilla anguilla)-Vibrio vulnificus interaction in the gills: Role of the RtxA13 toxin.</title>
        <authorList>
            <person name="Callol A."/>
            <person name="Pajuelo D."/>
            <person name="Ebbesson L."/>
            <person name="Teles M."/>
            <person name="MacKenzie S."/>
            <person name="Amaro C."/>
        </authorList>
    </citation>
    <scope>NUCLEOTIDE SEQUENCE</scope>
</reference>
<name>A0A0E9RK21_ANGAN</name>
<proteinExistence type="predicted"/>
<evidence type="ECO:0000313" key="1">
    <source>
        <dbReference type="EMBL" id="JAH29434.1"/>
    </source>
</evidence>
<dbReference type="AlphaFoldDB" id="A0A0E9RK21"/>
<dbReference type="EMBL" id="GBXM01079143">
    <property type="protein sequence ID" value="JAH29434.1"/>
    <property type="molecule type" value="Transcribed_RNA"/>
</dbReference>
<organism evidence="1">
    <name type="scientific">Anguilla anguilla</name>
    <name type="common">European freshwater eel</name>
    <name type="synonym">Muraena anguilla</name>
    <dbReference type="NCBI Taxonomy" id="7936"/>
    <lineage>
        <taxon>Eukaryota</taxon>
        <taxon>Metazoa</taxon>
        <taxon>Chordata</taxon>
        <taxon>Craniata</taxon>
        <taxon>Vertebrata</taxon>
        <taxon>Euteleostomi</taxon>
        <taxon>Actinopterygii</taxon>
        <taxon>Neopterygii</taxon>
        <taxon>Teleostei</taxon>
        <taxon>Anguilliformes</taxon>
        <taxon>Anguillidae</taxon>
        <taxon>Anguilla</taxon>
    </lineage>
</organism>
<sequence>MEAVKVAHFLHSLSQGCAQVSVQRLLLRGEICQWLVKGRITF</sequence>